<reference evidence="1 2" key="1">
    <citation type="submission" date="2017-01" db="EMBL/GenBank/DDBJ databases">
        <authorList>
            <person name="Varghese N."/>
            <person name="Submissions S."/>
        </authorList>
    </citation>
    <scope>NUCLEOTIDE SEQUENCE [LARGE SCALE GENOMIC DNA]</scope>
    <source>
        <strain evidence="1 2">ATCC 23464</strain>
    </source>
</reference>
<keyword evidence="2" id="KW-1185">Reference proteome</keyword>
<protein>
    <submittedName>
        <fullName evidence="1">Uncharacterized protein</fullName>
    </submittedName>
</protein>
<sequence>MNISHREQKRVKLKQFLEILSEDPLLLNQDGLNEMRPLSEILMISGYQPWHEPVDMASVLSLLMRKLGVGAGSADMMEYMMNGGSVEDFMNTETQVVHRRN</sequence>
<proteinExistence type="predicted"/>
<name>A0ABY1JVQ3_9BACL</name>
<dbReference type="RefSeq" id="WP_068585050.1">
    <property type="nucleotide sequence ID" value="NZ_FTNK01000004.1"/>
</dbReference>
<dbReference type="EMBL" id="FTNK01000004">
    <property type="protein sequence ID" value="SIQ86105.1"/>
    <property type="molecule type" value="Genomic_DNA"/>
</dbReference>
<comment type="caution">
    <text evidence="1">The sequence shown here is derived from an EMBL/GenBank/DDBJ whole genome shotgun (WGS) entry which is preliminary data.</text>
</comment>
<evidence type="ECO:0000313" key="2">
    <source>
        <dbReference type="Proteomes" id="UP000186666"/>
    </source>
</evidence>
<gene>
    <name evidence="1" type="ORF">SAMN05421578_104380</name>
</gene>
<dbReference type="Proteomes" id="UP000186666">
    <property type="component" value="Unassembled WGS sequence"/>
</dbReference>
<accession>A0ABY1JVQ3</accession>
<evidence type="ECO:0000313" key="1">
    <source>
        <dbReference type="EMBL" id="SIQ86105.1"/>
    </source>
</evidence>
<organism evidence="1 2">
    <name type="scientific">Paenibacillus macquariensis</name>
    <dbReference type="NCBI Taxonomy" id="948756"/>
    <lineage>
        <taxon>Bacteria</taxon>
        <taxon>Bacillati</taxon>
        <taxon>Bacillota</taxon>
        <taxon>Bacilli</taxon>
        <taxon>Bacillales</taxon>
        <taxon>Paenibacillaceae</taxon>
        <taxon>Paenibacillus</taxon>
    </lineage>
</organism>